<dbReference type="EMBL" id="FUXF01000004">
    <property type="protein sequence ID" value="SJZ44687.1"/>
    <property type="molecule type" value="Genomic_DNA"/>
</dbReference>
<keyword evidence="3 7" id="KW-0808">Transferase</keyword>
<dbReference type="Pfam" id="PF01553">
    <property type="entry name" value="Acyltransferase"/>
    <property type="match status" value="1"/>
</dbReference>
<dbReference type="Proteomes" id="UP000190389">
    <property type="component" value="Unassembled WGS sequence"/>
</dbReference>
<evidence type="ECO:0000256" key="1">
    <source>
        <dbReference type="ARBA" id="ARBA00005189"/>
    </source>
</evidence>
<dbReference type="OrthoDB" id="9803035at2"/>
<keyword evidence="2" id="KW-0444">Lipid biosynthesis</keyword>
<evidence type="ECO:0000256" key="3">
    <source>
        <dbReference type="ARBA" id="ARBA00022679"/>
    </source>
</evidence>
<evidence type="ECO:0000256" key="4">
    <source>
        <dbReference type="ARBA" id="ARBA00023098"/>
    </source>
</evidence>
<dbReference type="SMART" id="SM00563">
    <property type="entry name" value="PlsC"/>
    <property type="match status" value="1"/>
</dbReference>
<keyword evidence="4" id="KW-0443">Lipid metabolism</keyword>
<protein>
    <submittedName>
        <fullName evidence="7">1-acyl-sn-glycerol-3-phosphate acyltransferase</fullName>
    </submittedName>
</protein>
<dbReference type="AlphaFoldDB" id="A0A1T4KQS7"/>
<keyword evidence="5 7" id="KW-0012">Acyltransferase</keyword>
<evidence type="ECO:0000313" key="8">
    <source>
        <dbReference type="Proteomes" id="UP000190389"/>
    </source>
</evidence>
<dbReference type="STRING" id="171291.SAMN02745154_00133"/>
<evidence type="ECO:0000256" key="2">
    <source>
        <dbReference type="ARBA" id="ARBA00022516"/>
    </source>
</evidence>
<sequence>MKKHAIDIRFKRVLLAPIWFLRWLKIKLKFRKFKKDPDQFSAIDRYNYLLKLSKKILKIYNVDVVVKGYDNVLTSGNVIFTPNHKSLFDPLVLMVALENPAFEQNSKLMIPTFIAKKEISESKWLNAPVSLLDTFYVDRKSVKQSLKEMTKFADFIKENKTYGVIFPEGTRVTDETLGHFVSGPFWLAQKKYLAIQPVVIKNTLNAMDAKRKGRLTVEVEFLPALKPNTFLTQESSSLASHVHSLIKNEVEKDGDQN</sequence>
<dbReference type="PANTHER" id="PTHR10434:SF64">
    <property type="entry name" value="1-ACYL-SN-GLYCEROL-3-PHOSPHATE ACYLTRANSFERASE-RELATED"/>
    <property type="match status" value="1"/>
</dbReference>
<dbReference type="GO" id="GO:0006654">
    <property type="term" value="P:phosphatidic acid biosynthetic process"/>
    <property type="evidence" value="ECO:0007669"/>
    <property type="project" value="TreeGrafter"/>
</dbReference>
<dbReference type="PANTHER" id="PTHR10434">
    <property type="entry name" value="1-ACYL-SN-GLYCEROL-3-PHOSPHATE ACYLTRANSFERASE"/>
    <property type="match status" value="1"/>
</dbReference>
<organism evidence="7 8">
    <name type="scientific">Mycoplasmopsis verecunda</name>
    <dbReference type="NCBI Taxonomy" id="171291"/>
    <lineage>
        <taxon>Bacteria</taxon>
        <taxon>Bacillati</taxon>
        <taxon>Mycoplasmatota</taxon>
        <taxon>Mycoplasmoidales</taxon>
        <taxon>Metamycoplasmataceae</taxon>
        <taxon>Mycoplasmopsis</taxon>
    </lineage>
</organism>
<evidence type="ECO:0000259" key="6">
    <source>
        <dbReference type="SMART" id="SM00563"/>
    </source>
</evidence>
<accession>A0A1T4KQS7</accession>
<keyword evidence="8" id="KW-1185">Reference proteome</keyword>
<feature type="domain" description="Phospholipid/glycerol acyltransferase" evidence="6">
    <location>
        <begin position="78"/>
        <end position="203"/>
    </location>
</feature>
<gene>
    <name evidence="7" type="ORF">SAMN02745154_00133</name>
</gene>
<evidence type="ECO:0000256" key="5">
    <source>
        <dbReference type="ARBA" id="ARBA00023315"/>
    </source>
</evidence>
<evidence type="ECO:0000313" key="7">
    <source>
        <dbReference type="EMBL" id="SJZ44687.1"/>
    </source>
</evidence>
<dbReference type="GO" id="GO:0003841">
    <property type="term" value="F:1-acylglycerol-3-phosphate O-acyltransferase activity"/>
    <property type="evidence" value="ECO:0007669"/>
    <property type="project" value="TreeGrafter"/>
</dbReference>
<reference evidence="8" key="1">
    <citation type="submission" date="2017-02" db="EMBL/GenBank/DDBJ databases">
        <authorList>
            <person name="Varghese N."/>
            <person name="Submissions S."/>
        </authorList>
    </citation>
    <scope>NUCLEOTIDE SEQUENCE [LARGE SCALE GENOMIC DNA]</scope>
    <source>
        <strain evidence="8">ATCC 27862</strain>
    </source>
</reference>
<dbReference type="CDD" id="cd07989">
    <property type="entry name" value="LPLAT_AGPAT-like"/>
    <property type="match status" value="1"/>
</dbReference>
<comment type="pathway">
    <text evidence="1">Lipid metabolism.</text>
</comment>
<name>A0A1T4KQS7_9BACT</name>
<dbReference type="InterPro" id="IPR002123">
    <property type="entry name" value="Plipid/glycerol_acylTrfase"/>
</dbReference>
<proteinExistence type="predicted"/>
<dbReference type="SUPFAM" id="SSF69593">
    <property type="entry name" value="Glycerol-3-phosphate (1)-acyltransferase"/>
    <property type="match status" value="1"/>
</dbReference>
<dbReference type="RefSeq" id="WP_159442400.1">
    <property type="nucleotide sequence ID" value="NZ_CP137850.1"/>
</dbReference>